<dbReference type="Proteomes" id="UP000197138">
    <property type="component" value="Unassembled WGS sequence"/>
</dbReference>
<dbReference type="AlphaFoldDB" id="A0A218W6D4"/>
<accession>A0A218W6D4</accession>
<evidence type="ECO:0000313" key="1">
    <source>
        <dbReference type="EMBL" id="OWM67642.1"/>
    </source>
</evidence>
<reference evidence="2" key="1">
    <citation type="journal article" date="2017" name="Plant J.">
        <title>The pomegranate (Punica granatum L.) genome and the genomics of punicalagin biosynthesis.</title>
        <authorList>
            <person name="Qin G."/>
            <person name="Xu C."/>
            <person name="Ming R."/>
            <person name="Tang H."/>
            <person name="Guyot R."/>
            <person name="Kramer E.M."/>
            <person name="Hu Y."/>
            <person name="Yi X."/>
            <person name="Qi Y."/>
            <person name="Xu X."/>
            <person name="Gao Z."/>
            <person name="Pan H."/>
            <person name="Jian J."/>
            <person name="Tian Y."/>
            <person name="Yue Z."/>
            <person name="Xu Y."/>
        </authorList>
    </citation>
    <scope>NUCLEOTIDE SEQUENCE [LARGE SCALE GENOMIC DNA]</scope>
    <source>
        <strain evidence="2">cv. Dabenzi</strain>
    </source>
</reference>
<protein>
    <submittedName>
        <fullName evidence="1">Uncharacterized protein</fullName>
    </submittedName>
</protein>
<proteinExistence type="predicted"/>
<name>A0A218W6D4_PUNGR</name>
<sequence>MCKSRCGPVCQTRQIKISTRDERKDKCHRKRRNGIGSQLMPSVCFAPSKARH</sequence>
<gene>
    <name evidence="1" type="ORF">CDL15_Pgr024727</name>
</gene>
<comment type="caution">
    <text evidence="1">The sequence shown here is derived from an EMBL/GenBank/DDBJ whole genome shotgun (WGS) entry which is preliminary data.</text>
</comment>
<evidence type="ECO:0000313" key="2">
    <source>
        <dbReference type="Proteomes" id="UP000197138"/>
    </source>
</evidence>
<organism evidence="1 2">
    <name type="scientific">Punica granatum</name>
    <name type="common">Pomegranate</name>
    <dbReference type="NCBI Taxonomy" id="22663"/>
    <lineage>
        <taxon>Eukaryota</taxon>
        <taxon>Viridiplantae</taxon>
        <taxon>Streptophyta</taxon>
        <taxon>Embryophyta</taxon>
        <taxon>Tracheophyta</taxon>
        <taxon>Spermatophyta</taxon>
        <taxon>Magnoliopsida</taxon>
        <taxon>eudicotyledons</taxon>
        <taxon>Gunneridae</taxon>
        <taxon>Pentapetalae</taxon>
        <taxon>rosids</taxon>
        <taxon>malvids</taxon>
        <taxon>Myrtales</taxon>
        <taxon>Lythraceae</taxon>
        <taxon>Punica</taxon>
    </lineage>
</organism>
<dbReference type="EMBL" id="MTKT01005379">
    <property type="protein sequence ID" value="OWM67642.1"/>
    <property type="molecule type" value="Genomic_DNA"/>
</dbReference>